<dbReference type="InterPro" id="IPR036047">
    <property type="entry name" value="F-box-like_dom_sf"/>
</dbReference>
<feature type="region of interest" description="Disordered" evidence="2">
    <location>
        <begin position="1"/>
        <end position="25"/>
    </location>
</feature>
<keyword evidence="5" id="KW-1185">Reference proteome</keyword>
<accession>S4VWY3</accession>
<evidence type="ECO:0000313" key="4">
    <source>
        <dbReference type="EMBL" id="AGO84883.1"/>
    </source>
</evidence>
<feature type="domain" description="F-box" evidence="3">
    <location>
        <begin position="38"/>
        <end position="85"/>
    </location>
</feature>
<proteinExistence type="predicted"/>
<dbReference type="InterPro" id="IPR003409">
    <property type="entry name" value="MORN"/>
</dbReference>
<keyword evidence="1" id="KW-0677">Repeat</keyword>
<name>S4VWY3_9VIRU</name>
<dbReference type="Proteomes" id="UP000204584">
    <property type="component" value="Segment"/>
</dbReference>
<dbReference type="Pfam" id="PF12937">
    <property type="entry name" value="F-box-like"/>
    <property type="match status" value="1"/>
</dbReference>
<dbReference type="PANTHER" id="PTHR23084">
    <property type="entry name" value="PHOSPHATIDYLINOSITOL-4-PHOSPHATE 5-KINASE RELATED"/>
    <property type="match status" value="1"/>
</dbReference>
<dbReference type="Pfam" id="PF02493">
    <property type="entry name" value="MORN"/>
    <property type="match status" value="7"/>
</dbReference>
<evidence type="ECO:0000256" key="2">
    <source>
        <dbReference type="SAM" id="MobiDB-lite"/>
    </source>
</evidence>
<organism evidence="4 5">
    <name type="scientific">Pandoravirus salinus</name>
    <dbReference type="NCBI Taxonomy" id="1349410"/>
    <lineage>
        <taxon>Viruses</taxon>
        <taxon>Pandoravirus</taxon>
    </lineage>
</organism>
<dbReference type="EMBL" id="KC977571">
    <property type="protein sequence ID" value="AGO84883.1"/>
    <property type="molecule type" value="Genomic_DNA"/>
</dbReference>
<dbReference type="Gene3D" id="2.20.110.10">
    <property type="entry name" value="Histone H3 K4-specific methyltransferase SET7/9 N-terminal domain"/>
    <property type="match status" value="4"/>
</dbReference>
<dbReference type="GeneID" id="16606670"/>
<protein>
    <submittedName>
        <fullName evidence="4">Morn repeat domain containing protein</fullName>
    </submittedName>
</protein>
<dbReference type="SUPFAM" id="SSF82185">
    <property type="entry name" value="Histone H3 K4-specific methyltransferase SET7/9 N-terminal domain"/>
    <property type="match status" value="2"/>
</dbReference>
<sequence length="398" mass="44698">MQKRQRDTHKSADRTGPAPNNLCAPKRHRLKGAYGTEASPFDRLPDELVLAILAALNDPRTLAAWAQTSRRHQRLANDPFVWRRLCELRFGPLLHHQFSESSKDWRWLYRAQAHVATLVGADVGAVLVNARNHDYVYWGDCRDGRPHGYGLAILLPTRHCERERALTRARPASAAPPPEETFAGYEGMWRDGRMCGHGVYTTSDGRRYDGQWRDDQRNGIGTYTQPGGFKYEGHWRDDRCNGHGVYTWPKGARHDGEFRNGKRDGRGTYVYADIERHEGHWKNDVRHGHGTTTFGDGDHYAGDHADGKFNGYGVYTWADGTRYDGQWQHGEANGVGTRHYPDGSCVRGQWTGGSLVWGEVVCHRSGGAACHNGPRCAACMAVTTAQVKPDTHQSTPEQ</sequence>
<dbReference type="KEGG" id="vg:16606670"/>
<dbReference type="RefSeq" id="YP_008437957.1">
    <property type="nucleotide sequence ID" value="NC_022098.1"/>
</dbReference>
<dbReference type="PANTHER" id="PTHR23084:SF263">
    <property type="entry name" value="MORN REPEAT-CONTAINING PROTEIN 1"/>
    <property type="match status" value="1"/>
</dbReference>
<dbReference type="Gene3D" id="1.20.1280.50">
    <property type="match status" value="1"/>
</dbReference>
<evidence type="ECO:0000256" key="1">
    <source>
        <dbReference type="ARBA" id="ARBA00022737"/>
    </source>
</evidence>
<feature type="compositionally biased region" description="Basic and acidic residues" evidence="2">
    <location>
        <begin position="1"/>
        <end position="13"/>
    </location>
</feature>
<dbReference type="SUPFAM" id="SSF81383">
    <property type="entry name" value="F-box domain"/>
    <property type="match status" value="1"/>
</dbReference>
<dbReference type="PROSITE" id="PS50181">
    <property type="entry name" value="FBOX"/>
    <property type="match status" value="1"/>
</dbReference>
<evidence type="ECO:0000259" key="3">
    <source>
        <dbReference type="PROSITE" id="PS50181"/>
    </source>
</evidence>
<evidence type="ECO:0000313" key="5">
    <source>
        <dbReference type="Proteomes" id="UP000204584"/>
    </source>
</evidence>
<reference evidence="4 5" key="1">
    <citation type="journal article" date="2013" name="Science">
        <title>Pandoraviruses: amoeba viruses with genomes up to 2.5 Mb reaching that of parasitic eukaryotes.</title>
        <authorList>
            <person name="Philippe N."/>
            <person name="Legendre M."/>
            <person name="Doutre G."/>
            <person name="Coute Y."/>
            <person name="Poirot O."/>
            <person name="Lescot M."/>
            <person name="Arslan D."/>
            <person name="Seltzer V."/>
            <person name="Bertaux L."/>
            <person name="Bruley C."/>
            <person name="Garin J."/>
            <person name="Claverie J.M."/>
            <person name="Abergel C."/>
        </authorList>
    </citation>
    <scope>NUCLEOTIDE SEQUENCE [LARGE SCALE GENOMIC DNA]</scope>
</reference>
<dbReference type="SMART" id="SM00698">
    <property type="entry name" value="MORN"/>
    <property type="match status" value="7"/>
</dbReference>
<gene>
    <name evidence="4" type="ORF">psal_cds_838</name>
</gene>
<dbReference type="InterPro" id="IPR001810">
    <property type="entry name" value="F-box_dom"/>
</dbReference>